<dbReference type="EMBL" id="KI673620">
    <property type="protein sequence ID" value="ETL37222.1"/>
    <property type="molecule type" value="Genomic_DNA"/>
</dbReference>
<dbReference type="EMBL" id="KI686949">
    <property type="protein sequence ID" value="ETK83806.1"/>
    <property type="molecule type" value="Genomic_DNA"/>
</dbReference>
<dbReference type="Proteomes" id="UP000053864">
    <property type="component" value="Unassembled WGS sequence"/>
</dbReference>
<gene>
    <name evidence="1" type="ORF">L915_11108</name>
    <name evidence="2" type="ORF">L916_11006</name>
</gene>
<organism evidence="2">
    <name type="scientific">Phytophthora nicotianae</name>
    <name type="common">Potato buckeye rot agent</name>
    <name type="synonym">Phytophthora parasitica</name>
    <dbReference type="NCBI Taxonomy" id="4792"/>
    <lineage>
        <taxon>Eukaryota</taxon>
        <taxon>Sar</taxon>
        <taxon>Stramenopiles</taxon>
        <taxon>Oomycota</taxon>
        <taxon>Peronosporomycetes</taxon>
        <taxon>Peronosporales</taxon>
        <taxon>Peronosporaceae</taxon>
        <taxon>Phytophthora</taxon>
    </lineage>
</organism>
<dbReference type="Proteomes" id="UP000053236">
    <property type="component" value="Unassembled WGS sequence"/>
</dbReference>
<reference evidence="1" key="1">
    <citation type="submission" date="2013-11" db="EMBL/GenBank/DDBJ databases">
        <title>The Genome Sequence of Phytophthora parasitica CJ02B3.</title>
        <authorList>
            <consortium name="The Broad Institute Genomics Platform"/>
            <person name="Russ C."/>
            <person name="Tyler B."/>
            <person name="Panabieres F."/>
            <person name="Shan W."/>
            <person name="Tripathy S."/>
            <person name="Grunwald N."/>
            <person name="Machado M."/>
            <person name="Johnson C.S."/>
            <person name="Arredondo F."/>
            <person name="Hong C."/>
            <person name="Coffey M."/>
            <person name="Young S.K."/>
            <person name="Zeng Q."/>
            <person name="Gargeya S."/>
            <person name="Fitzgerald M."/>
            <person name="Abouelleil A."/>
            <person name="Alvarado L."/>
            <person name="Chapman S.B."/>
            <person name="Gainer-Dewar J."/>
            <person name="Goldberg J."/>
            <person name="Griggs A."/>
            <person name="Gujja S."/>
            <person name="Hansen M."/>
            <person name="Howarth C."/>
            <person name="Imamovic A."/>
            <person name="Ireland A."/>
            <person name="Larimer J."/>
            <person name="McCowan C."/>
            <person name="Murphy C."/>
            <person name="Pearson M."/>
            <person name="Poon T.W."/>
            <person name="Priest M."/>
            <person name="Roberts A."/>
            <person name="Saif S."/>
            <person name="Shea T."/>
            <person name="Sykes S."/>
            <person name="Wortman J."/>
            <person name="Nusbaum C."/>
            <person name="Birren B."/>
        </authorList>
    </citation>
    <scope>NUCLEOTIDE SEQUENCE [LARGE SCALE GENOMIC DNA]</scope>
    <source>
        <strain evidence="1">CJ02B3</strain>
    </source>
</reference>
<sequence>MQVNKKNPEAGFAIIAMMEIPVVEQYKMIRELGMIQ</sequence>
<reference evidence="2" key="2">
    <citation type="submission" date="2013-11" db="EMBL/GenBank/DDBJ databases">
        <title>The Genome Sequence of Phytophthora parasitica CJ05E6.</title>
        <authorList>
            <consortium name="The Broad Institute Genomics Platform"/>
            <person name="Russ C."/>
            <person name="Tyler B."/>
            <person name="Panabieres F."/>
            <person name="Shan W."/>
            <person name="Tripathy S."/>
            <person name="Grunwald N."/>
            <person name="Machado M."/>
            <person name="Johnson C.S."/>
            <person name="Arredondo F."/>
            <person name="Hong C."/>
            <person name="Coffey M."/>
            <person name="Young S.K."/>
            <person name="Zeng Q."/>
            <person name="Gargeya S."/>
            <person name="Fitzgerald M."/>
            <person name="Abouelleil A."/>
            <person name="Alvarado L."/>
            <person name="Chapman S.B."/>
            <person name="Gainer-Dewar J."/>
            <person name="Goldberg J."/>
            <person name="Griggs A."/>
            <person name="Gujja S."/>
            <person name="Hansen M."/>
            <person name="Howarth C."/>
            <person name="Imamovic A."/>
            <person name="Ireland A."/>
            <person name="Larimer J."/>
            <person name="McCowan C."/>
            <person name="Murphy C."/>
            <person name="Pearson M."/>
            <person name="Poon T.W."/>
            <person name="Priest M."/>
            <person name="Roberts A."/>
            <person name="Saif S."/>
            <person name="Shea T."/>
            <person name="Sykes S."/>
            <person name="Wortman J."/>
            <person name="Nusbaum C."/>
            <person name="Birren B."/>
        </authorList>
    </citation>
    <scope>NUCLEOTIDE SEQUENCE [LARGE SCALE GENOMIC DNA]</scope>
    <source>
        <strain evidence="2">CJ05E6</strain>
    </source>
</reference>
<accession>W2IUM5</accession>
<dbReference type="AlphaFoldDB" id="W2IUM5"/>
<proteinExistence type="predicted"/>
<evidence type="ECO:0000313" key="2">
    <source>
        <dbReference type="EMBL" id="ETL37222.1"/>
    </source>
</evidence>
<evidence type="ECO:0000313" key="1">
    <source>
        <dbReference type="EMBL" id="ETK83806.1"/>
    </source>
</evidence>
<name>W2IUM5_PHYNI</name>
<protein>
    <submittedName>
        <fullName evidence="2">Uncharacterized protein</fullName>
    </submittedName>
</protein>